<comment type="caution">
    <text evidence="3">The sequence shown here is derived from an EMBL/GenBank/DDBJ whole genome shotgun (WGS) entry which is preliminary data.</text>
</comment>
<dbReference type="SMART" id="SM00477">
    <property type="entry name" value="NUC"/>
    <property type="match status" value="1"/>
</dbReference>
<keyword evidence="4" id="KW-1185">Reference proteome</keyword>
<dbReference type="InterPro" id="IPR001604">
    <property type="entry name" value="Endo_G_ENPP1-like_dom"/>
</dbReference>
<feature type="domain" description="ENPP1-3/EXOG-like endonuclease/phosphodiesterase" evidence="1">
    <location>
        <begin position="40"/>
        <end position="250"/>
    </location>
</feature>
<dbReference type="GO" id="GO:0004519">
    <property type="term" value="F:endonuclease activity"/>
    <property type="evidence" value="ECO:0007669"/>
    <property type="project" value="UniProtKB-KW"/>
</dbReference>
<accession>A0ABW7FCV5</accession>
<feature type="domain" description="DNA/RNA non-specific endonuclease/pyrophosphatase/phosphodiesterase" evidence="2">
    <location>
        <begin position="39"/>
        <end position="250"/>
    </location>
</feature>
<organism evidence="3 4">
    <name type="scientific">Pelomonas parva</name>
    <dbReference type="NCBI Taxonomy" id="3299032"/>
    <lineage>
        <taxon>Bacteria</taxon>
        <taxon>Pseudomonadati</taxon>
        <taxon>Pseudomonadota</taxon>
        <taxon>Betaproteobacteria</taxon>
        <taxon>Burkholderiales</taxon>
        <taxon>Sphaerotilaceae</taxon>
        <taxon>Roseateles</taxon>
    </lineage>
</organism>
<dbReference type="RefSeq" id="WP_394484210.1">
    <property type="nucleotide sequence ID" value="NZ_JBIGHV010000012.1"/>
</dbReference>
<dbReference type="Gene3D" id="3.90.132.10">
    <property type="entry name" value="Leishmanolysin , domain 2"/>
    <property type="match status" value="1"/>
</dbReference>
<dbReference type="InterPro" id="IPR044929">
    <property type="entry name" value="DNA/RNA_non-sp_Endonuclease_sf"/>
</dbReference>
<dbReference type="Pfam" id="PF01223">
    <property type="entry name" value="Endonuclease_NS"/>
    <property type="match status" value="1"/>
</dbReference>
<sequence>MDYTTVHPLCASQAHHIDIHLWRGPPENQDETRPIQILVNQGYVVGFCPSRLQPAWSAYRVAQAEQDVDYERPIHYLDDLRLPSETRVGRTTFGKLGNVALNVGHMTPNEVINRQFGRLAQMETFLMSNMSPQYGSLNSGVWLKLETAIREIKDEPKKDHVWVIVGPVFEEEPTSIGRGTGKNMPVPSAYFAVIVDPQRYPYDRLSNVQLDCFIIPQEAPPSSSPQDYPATLAEIEKATGLKFFTAWGRDVPVAAQLSVESAPERSRLMRVLDARASSLQTDLGEVQSAQPDASTIDGMIEALRTEAQAFQSLQRQLSAAEERRLYAIQHTMSWLLAARNLDAQPGTGNQHGANLITYKIVQDLDDRLKDAARTACNFWNRYIEPAFSVVVRLGTFTQQGTTIARAYKPYSQGGVRYGVIEFNTKYLATFSAVEIAGTIAHEIGHTLGIGWEQWTDLFDQSTGRFHLVATDRVGRLAEMLVELNGGGGTALSHWDERTFDRELMTGYKDSGEHVLPVTIDVMGLFGHSVLERLEEKKDLEALLHEASNVVFARQDEVRQLDLDHFQLTEIFETIPHGPDFEP</sequence>
<dbReference type="InterPro" id="IPR024079">
    <property type="entry name" value="MetalloPept_cat_dom_sf"/>
</dbReference>
<keyword evidence="3" id="KW-0255">Endonuclease</keyword>
<keyword evidence="3" id="KW-0540">Nuclease</keyword>
<protein>
    <submittedName>
        <fullName evidence="3">DNA/RNA non-specific endonuclease</fullName>
    </submittedName>
</protein>
<reference evidence="3 4" key="1">
    <citation type="submission" date="2024-08" db="EMBL/GenBank/DDBJ databases">
        <authorList>
            <person name="Lu H."/>
        </authorList>
    </citation>
    <scope>NUCLEOTIDE SEQUENCE [LARGE SCALE GENOMIC DNA]</scope>
    <source>
        <strain evidence="3 4">LYH14W</strain>
    </source>
</reference>
<evidence type="ECO:0000259" key="1">
    <source>
        <dbReference type="SMART" id="SM00477"/>
    </source>
</evidence>
<evidence type="ECO:0000259" key="2">
    <source>
        <dbReference type="SMART" id="SM00892"/>
    </source>
</evidence>
<dbReference type="SMART" id="SM00892">
    <property type="entry name" value="Endonuclease_NS"/>
    <property type="match status" value="1"/>
</dbReference>
<gene>
    <name evidence="3" type="ORF">ACG00Y_26395</name>
</gene>
<evidence type="ECO:0000313" key="3">
    <source>
        <dbReference type="EMBL" id="MFG6433465.1"/>
    </source>
</evidence>
<dbReference type="PANTHER" id="PTHR13966:SF5">
    <property type="entry name" value="ENDONUCLEASE G, MITOCHONDRIAL"/>
    <property type="match status" value="1"/>
</dbReference>
<name>A0ABW7FCV5_9BURK</name>
<dbReference type="SUPFAM" id="SSF55486">
    <property type="entry name" value="Metalloproteases ('zincins'), catalytic domain"/>
    <property type="match status" value="2"/>
</dbReference>
<dbReference type="Proteomes" id="UP001606210">
    <property type="component" value="Unassembled WGS sequence"/>
</dbReference>
<dbReference type="PANTHER" id="PTHR13966">
    <property type="entry name" value="ENDONUCLEASE RELATED"/>
    <property type="match status" value="1"/>
</dbReference>
<dbReference type="InterPro" id="IPR020821">
    <property type="entry name" value="ENPP1-3/EXOG-like_nuc-like"/>
</dbReference>
<dbReference type="Gene3D" id="3.40.390.10">
    <property type="entry name" value="Collagenase (Catalytic Domain)"/>
    <property type="match status" value="1"/>
</dbReference>
<proteinExistence type="predicted"/>
<dbReference type="SUPFAM" id="SSF54060">
    <property type="entry name" value="His-Me finger endonucleases"/>
    <property type="match status" value="1"/>
</dbReference>
<evidence type="ECO:0000313" key="4">
    <source>
        <dbReference type="Proteomes" id="UP001606210"/>
    </source>
</evidence>
<dbReference type="InterPro" id="IPR040255">
    <property type="entry name" value="Non-specific_endonuclease"/>
</dbReference>
<dbReference type="Gene3D" id="3.40.570.10">
    <property type="entry name" value="Extracellular Endonuclease, subunit A"/>
    <property type="match status" value="1"/>
</dbReference>
<dbReference type="InterPro" id="IPR044925">
    <property type="entry name" value="His-Me_finger_sf"/>
</dbReference>
<keyword evidence="3" id="KW-0378">Hydrolase</keyword>
<dbReference type="EMBL" id="JBIGHV010000012">
    <property type="protein sequence ID" value="MFG6433465.1"/>
    <property type="molecule type" value="Genomic_DNA"/>
</dbReference>